<dbReference type="GO" id="GO:0000272">
    <property type="term" value="P:polysaccharide catabolic process"/>
    <property type="evidence" value="ECO:0007669"/>
    <property type="project" value="InterPro"/>
</dbReference>
<dbReference type="AlphaFoldDB" id="A0A6L5G8D0"/>
<dbReference type="Proteomes" id="UP000477750">
    <property type="component" value="Unassembled WGS sequence"/>
</dbReference>
<dbReference type="InterPro" id="IPR006311">
    <property type="entry name" value="TAT_signal"/>
</dbReference>
<dbReference type="PANTHER" id="PTHR34002">
    <property type="entry name" value="BLR1656 PROTEIN"/>
    <property type="match status" value="1"/>
</dbReference>
<dbReference type="GO" id="GO:0008810">
    <property type="term" value="F:cellulase activity"/>
    <property type="evidence" value="ECO:0007669"/>
    <property type="project" value="InterPro"/>
</dbReference>
<gene>
    <name evidence="3" type="ORF">GFD30_09865</name>
</gene>
<reference evidence="3 4" key="1">
    <citation type="submission" date="2019-10" db="EMBL/GenBank/DDBJ databases">
        <title>Glycomyces albidus sp. nov., a novel actinomycete isolated from rhizosphere soil of wheat (Triticum aestivum L.).</title>
        <authorList>
            <person name="Qian L."/>
        </authorList>
    </citation>
    <scope>NUCLEOTIDE SEQUENCE [LARGE SCALE GENOMIC DNA]</scope>
    <source>
        <strain evidence="3 4">NEAU-7082</strain>
    </source>
</reference>
<comment type="similarity">
    <text evidence="1">Belongs to the glycosyl hydrolase 12 (cellulase H) family.</text>
</comment>
<organism evidence="3 4">
    <name type="scientific">Glycomyces albidus</name>
    <dbReference type="NCBI Taxonomy" id="2656774"/>
    <lineage>
        <taxon>Bacteria</taxon>
        <taxon>Bacillati</taxon>
        <taxon>Actinomycetota</taxon>
        <taxon>Actinomycetes</taxon>
        <taxon>Glycomycetales</taxon>
        <taxon>Glycomycetaceae</taxon>
        <taxon>Glycomyces</taxon>
    </lineage>
</organism>
<evidence type="ECO:0008006" key="5">
    <source>
        <dbReference type="Google" id="ProtNLM"/>
    </source>
</evidence>
<feature type="chain" id="PRO_5026790825" description="Glycosyl hydrolase family 12" evidence="2">
    <location>
        <begin position="34"/>
        <end position="237"/>
    </location>
</feature>
<comment type="caution">
    <text evidence="3">The sequence shown here is derived from an EMBL/GenBank/DDBJ whole genome shotgun (WGS) entry which is preliminary data.</text>
</comment>
<protein>
    <recommendedName>
        <fullName evidence="5">Glycosyl hydrolase family 12</fullName>
    </recommendedName>
</protein>
<evidence type="ECO:0000256" key="2">
    <source>
        <dbReference type="SAM" id="SignalP"/>
    </source>
</evidence>
<dbReference type="EMBL" id="WIAO01000009">
    <property type="protein sequence ID" value="MQM25871.1"/>
    <property type="molecule type" value="Genomic_DNA"/>
</dbReference>
<dbReference type="Pfam" id="PF01670">
    <property type="entry name" value="Glyco_hydro_12"/>
    <property type="match status" value="1"/>
</dbReference>
<evidence type="ECO:0000313" key="4">
    <source>
        <dbReference type="Proteomes" id="UP000477750"/>
    </source>
</evidence>
<dbReference type="InterPro" id="IPR013320">
    <property type="entry name" value="ConA-like_dom_sf"/>
</dbReference>
<dbReference type="SUPFAM" id="SSF49899">
    <property type="entry name" value="Concanavalin A-like lectins/glucanases"/>
    <property type="match status" value="1"/>
</dbReference>
<feature type="signal peptide" evidence="2">
    <location>
        <begin position="1"/>
        <end position="33"/>
    </location>
</feature>
<evidence type="ECO:0000256" key="1">
    <source>
        <dbReference type="ARBA" id="ARBA00005519"/>
    </source>
</evidence>
<dbReference type="PANTHER" id="PTHR34002:SF9">
    <property type="entry name" value="XYLOGLUCAN-SPECIFIC ENDO-BETA-1,4-GLUCANASE A"/>
    <property type="match status" value="1"/>
</dbReference>
<name>A0A6L5G8D0_9ACTN</name>
<sequence>MSFMRRRSILAAALAAPLATAGAVGALQSPAQAATWYSTDRWGKWTDGAFTVNNHVWGSGVGAQSIWANSYSNWGVWADHPNTGGVKSYPHVSYQLGRDVWNMGNVSANTDVTVPTGSNLAYCTTYDVWGNGHDHEIMIWTQWHGAVGPIGSYVTDVNLGGQNWALYQGSNGANAVYSFLARNHTTNTWVDITAHAQWLVANGRMPRVTIGEIAFGFEITSSAGGRDFNCNSYSLWT</sequence>
<evidence type="ECO:0000313" key="3">
    <source>
        <dbReference type="EMBL" id="MQM25871.1"/>
    </source>
</evidence>
<dbReference type="Gene3D" id="2.60.120.180">
    <property type="match status" value="1"/>
</dbReference>
<dbReference type="InterPro" id="IPR002594">
    <property type="entry name" value="GH12"/>
</dbReference>
<proteinExistence type="inferred from homology"/>
<accession>A0A6L5G8D0</accession>
<dbReference type="PROSITE" id="PS51318">
    <property type="entry name" value="TAT"/>
    <property type="match status" value="1"/>
</dbReference>
<keyword evidence="2" id="KW-0732">Signal</keyword>
<dbReference type="InterPro" id="IPR013319">
    <property type="entry name" value="GH11/12"/>
</dbReference>
<keyword evidence="4" id="KW-1185">Reference proteome</keyword>